<organism evidence="1 2">
    <name type="scientific">Fructobacillus apis</name>
    <dbReference type="NCBI Taxonomy" id="2935017"/>
    <lineage>
        <taxon>Bacteria</taxon>
        <taxon>Bacillati</taxon>
        <taxon>Bacillota</taxon>
        <taxon>Bacilli</taxon>
        <taxon>Lactobacillales</taxon>
        <taxon>Lactobacillaceae</taxon>
        <taxon>Fructobacillus</taxon>
    </lineage>
</organism>
<gene>
    <name evidence="1" type="ORF">NFX39_05830</name>
</gene>
<evidence type="ECO:0000313" key="2">
    <source>
        <dbReference type="Proteomes" id="UP001523234"/>
    </source>
</evidence>
<accession>A0ABT0ZRH5</accession>
<comment type="caution">
    <text evidence="1">The sequence shown here is derived from an EMBL/GenBank/DDBJ whole genome shotgun (WGS) entry which is preliminary data.</text>
</comment>
<dbReference type="RefSeq" id="WP_252443912.1">
    <property type="nucleotide sequence ID" value="NZ_JAMWYK010000008.1"/>
</dbReference>
<evidence type="ECO:0000313" key="1">
    <source>
        <dbReference type="EMBL" id="MCO0832596.1"/>
    </source>
</evidence>
<proteinExistence type="predicted"/>
<evidence type="ECO:0008006" key="3">
    <source>
        <dbReference type="Google" id="ProtNLM"/>
    </source>
</evidence>
<dbReference type="Proteomes" id="UP001523234">
    <property type="component" value="Unassembled WGS sequence"/>
</dbReference>
<sequence>MVSEKQKQVFEFRAFPDGEDRFFEFMEKDFMAIGWPEIGDVSDQSPEAINHALETEYGIVAANTRGQYTGFFTRLKKMEEGNIILTPYVDNGEPVIIVSVVTKGYHFDPEYTDIHSAHQIGIKFKANIPRKHFKKISQQFYDSLNSRLTLSKLDFEDHQKAIEYIVKEMEKPGHRLPNQLSVKKLNSEYKISIEALITSFNETQDELTKKSLLFSMLCLNEAYLKDRIIEALVTKEVRVNDVLLEVVSKNVIEFLYSAKTRTKIAKKYFINHNLGKAYYKLRNALAHDFRTVRFDDSFNQVEYQSKENANTEIFEDPISIVDLFTALANYPTNLKRIEDNDSEN</sequence>
<reference evidence="1 2" key="1">
    <citation type="submission" date="2022-06" db="EMBL/GenBank/DDBJ databases">
        <title>Fructobacillus taiwanensis sp. nov., isolated from the honeybee.</title>
        <authorList>
            <person name="Chen Y.-S."/>
            <person name="Wang L.-T."/>
            <person name="Lee Y.-S."/>
            <person name="Chang Y.-C."/>
            <person name="Wu H.-C."/>
            <person name="Liao C.-Y."/>
            <person name="Chen W.-H."/>
            <person name="Deng J.-N."/>
            <person name="Wang Y.-H."/>
        </authorList>
    </citation>
    <scope>NUCLEOTIDE SEQUENCE [LARGE SCALE GENOMIC DNA]</scope>
    <source>
        <strain evidence="1 2">W13</strain>
    </source>
</reference>
<keyword evidence="2" id="KW-1185">Reference proteome</keyword>
<dbReference type="EMBL" id="JAMWYK010000008">
    <property type="protein sequence ID" value="MCO0832596.1"/>
    <property type="molecule type" value="Genomic_DNA"/>
</dbReference>
<name>A0ABT0ZRH5_9LACO</name>
<protein>
    <recommendedName>
        <fullName evidence="3">Apea-like HEPN domain-containing protein</fullName>
    </recommendedName>
</protein>